<dbReference type="HAMAP" id="MF_01147">
    <property type="entry name" value="Lgt"/>
    <property type="match status" value="1"/>
</dbReference>
<organism evidence="8 9">
    <name type="scientific">Amaricoccus solimangrovi</name>
    <dbReference type="NCBI Taxonomy" id="2589815"/>
    <lineage>
        <taxon>Bacteria</taxon>
        <taxon>Pseudomonadati</taxon>
        <taxon>Pseudomonadota</taxon>
        <taxon>Alphaproteobacteria</taxon>
        <taxon>Rhodobacterales</taxon>
        <taxon>Paracoccaceae</taxon>
        <taxon>Amaricoccus</taxon>
    </lineage>
</organism>
<comment type="pathway">
    <text evidence="7">Protein modification; lipoprotein biosynthesis (diacylglyceryl transfer).</text>
</comment>
<keyword evidence="2 7" id="KW-1003">Cell membrane</keyword>
<dbReference type="GO" id="GO:0005886">
    <property type="term" value="C:plasma membrane"/>
    <property type="evidence" value="ECO:0007669"/>
    <property type="project" value="UniProtKB-SubCell"/>
</dbReference>
<feature type="transmembrane region" description="Helical" evidence="7">
    <location>
        <begin position="108"/>
        <end position="126"/>
    </location>
</feature>
<feature type="transmembrane region" description="Helical" evidence="7">
    <location>
        <begin position="265"/>
        <end position="287"/>
    </location>
</feature>
<dbReference type="PANTHER" id="PTHR30589:SF0">
    <property type="entry name" value="PHOSPHATIDYLGLYCEROL--PROLIPOPROTEIN DIACYLGLYCERYL TRANSFERASE"/>
    <property type="match status" value="1"/>
</dbReference>
<evidence type="ECO:0000256" key="1">
    <source>
        <dbReference type="ARBA" id="ARBA00007150"/>
    </source>
</evidence>
<evidence type="ECO:0000256" key="3">
    <source>
        <dbReference type="ARBA" id="ARBA00022679"/>
    </source>
</evidence>
<feature type="transmembrane region" description="Helical" evidence="7">
    <location>
        <begin position="68"/>
        <end position="88"/>
    </location>
</feature>
<dbReference type="NCBIfam" id="TIGR00544">
    <property type="entry name" value="lgt"/>
    <property type="match status" value="1"/>
</dbReference>
<keyword evidence="9" id="KW-1185">Reference proteome</keyword>
<reference evidence="8 9" key="1">
    <citation type="submission" date="2019-06" db="EMBL/GenBank/DDBJ databases">
        <title>A novel bacterium of genus Amaricoccus, isolated from marine sediment.</title>
        <authorList>
            <person name="Huang H."/>
            <person name="Mo K."/>
            <person name="Hu Y."/>
        </authorList>
    </citation>
    <scope>NUCLEOTIDE SEQUENCE [LARGE SCALE GENOMIC DNA]</scope>
    <source>
        <strain evidence="8 9">HB172011</strain>
    </source>
</reference>
<dbReference type="OrthoDB" id="871140at2"/>
<proteinExistence type="inferred from homology"/>
<comment type="caution">
    <text evidence="8">The sequence shown here is derived from an EMBL/GenBank/DDBJ whole genome shotgun (WGS) entry which is preliminary data.</text>
</comment>
<dbReference type="Pfam" id="PF01790">
    <property type="entry name" value="LGT"/>
    <property type="match status" value="1"/>
</dbReference>
<comment type="catalytic activity">
    <reaction evidence="7">
        <text>L-cysteinyl-[prolipoprotein] + a 1,2-diacyl-sn-glycero-3-phospho-(1'-sn-glycerol) = an S-1,2-diacyl-sn-glyceryl-L-cysteinyl-[prolipoprotein] + sn-glycerol 1-phosphate + H(+)</text>
        <dbReference type="Rhea" id="RHEA:56712"/>
        <dbReference type="Rhea" id="RHEA-COMP:14679"/>
        <dbReference type="Rhea" id="RHEA-COMP:14680"/>
        <dbReference type="ChEBI" id="CHEBI:15378"/>
        <dbReference type="ChEBI" id="CHEBI:29950"/>
        <dbReference type="ChEBI" id="CHEBI:57685"/>
        <dbReference type="ChEBI" id="CHEBI:64716"/>
        <dbReference type="ChEBI" id="CHEBI:140658"/>
        <dbReference type="EC" id="2.5.1.145"/>
    </reaction>
</comment>
<comment type="function">
    <text evidence="7">Catalyzes the transfer of the diacylglyceryl group from phosphatidylglycerol to the sulfhydryl group of the N-terminal cysteine of a prolipoprotein, the first step in the formation of mature lipoproteins.</text>
</comment>
<comment type="similarity">
    <text evidence="1 7">Belongs to the Lgt family.</text>
</comment>
<feature type="transmembrane region" description="Helical" evidence="7">
    <location>
        <begin position="28"/>
        <end position="48"/>
    </location>
</feature>
<evidence type="ECO:0000313" key="9">
    <source>
        <dbReference type="Proteomes" id="UP000319255"/>
    </source>
</evidence>
<dbReference type="Proteomes" id="UP000319255">
    <property type="component" value="Unassembled WGS sequence"/>
</dbReference>
<evidence type="ECO:0000313" key="8">
    <source>
        <dbReference type="EMBL" id="TPE51338.1"/>
    </source>
</evidence>
<keyword evidence="4 7" id="KW-0812">Transmembrane</keyword>
<feature type="transmembrane region" description="Helical" evidence="7">
    <location>
        <begin position="225"/>
        <end position="245"/>
    </location>
</feature>
<keyword evidence="3 7" id="KW-0808">Transferase</keyword>
<name>A0A501WPR8_9RHOB</name>
<dbReference type="PROSITE" id="PS01311">
    <property type="entry name" value="LGT"/>
    <property type="match status" value="1"/>
</dbReference>
<accession>A0A501WPR8</accession>
<feature type="binding site" evidence="7">
    <location>
        <position position="151"/>
    </location>
    <ligand>
        <name>a 1,2-diacyl-sn-glycero-3-phospho-(1'-sn-glycerol)</name>
        <dbReference type="ChEBI" id="CHEBI:64716"/>
    </ligand>
</feature>
<dbReference type="AlphaFoldDB" id="A0A501WPR8"/>
<evidence type="ECO:0000256" key="6">
    <source>
        <dbReference type="ARBA" id="ARBA00023136"/>
    </source>
</evidence>
<comment type="subcellular location">
    <subcellularLocation>
        <location evidence="7">Cell membrane</location>
        <topology evidence="7">Multi-pass membrane protein</topology>
    </subcellularLocation>
</comment>
<dbReference type="RefSeq" id="WP_140453774.1">
    <property type="nucleotide sequence ID" value="NZ_VFRP01000007.1"/>
</dbReference>
<evidence type="ECO:0000256" key="2">
    <source>
        <dbReference type="ARBA" id="ARBA00022475"/>
    </source>
</evidence>
<dbReference type="PANTHER" id="PTHR30589">
    <property type="entry name" value="PROLIPOPROTEIN DIACYLGLYCERYL TRANSFERASE"/>
    <property type="match status" value="1"/>
</dbReference>
<protein>
    <recommendedName>
        <fullName evidence="7">Phosphatidylglycerol--prolipoprotein diacylglyceryl transferase</fullName>
        <ecNumber evidence="7">2.5.1.145</ecNumber>
    </recommendedName>
</protein>
<dbReference type="InterPro" id="IPR001640">
    <property type="entry name" value="Lgt"/>
</dbReference>
<keyword evidence="8" id="KW-0449">Lipoprotein</keyword>
<sequence>MPFVLPFPDIDPRLFSIDLFGVEFAIRWYALAYIAGLVLGWRYVAALCRRPALWGGAAPMPPERTDDLLTWMVLSVILGGRIGYVLFYQPGYFLAHPGQILAVWQGGMSFHGGLIGVATGIIAFCLRNGFPILGVGDAVSAATPIGLFFGRIANFINGELWGKPSTAPWAVMFPGAGATCPPDWTAVCARHPSQLYEAALEGIVLFLVLFLAIRRGALARPGRIFGLFLIGYSLSRMFVELFRQADPQFVTPGNPIGHVIALGGGWGLTMGQLLSLPMLALGLFLWARARRAAP</sequence>
<dbReference type="GO" id="GO:0008961">
    <property type="term" value="F:phosphatidylglycerol-prolipoprotein diacylglyceryl transferase activity"/>
    <property type="evidence" value="ECO:0007669"/>
    <property type="project" value="UniProtKB-UniRule"/>
</dbReference>
<evidence type="ECO:0000256" key="7">
    <source>
        <dbReference type="HAMAP-Rule" id="MF_01147"/>
    </source>
</evidence>
<gene>
    <name evidence="7" type="primary">lgt</name>
    <name evidence="8" type="ORF">FJM51_08835</name>
</gene>
<dbReference type="GO" id="GO:0042158">
    <property type="term" value="P:lipoprotein biosynthetic process"/>
    <property type="evidence" value="ECO:0007669"/>
    <property type="project" value="UniProtKB-UniRule"/>
</dbReference>
<dbReference type="UniPathway" id="UPA00664"/>
<feature type="transmembrane region" description="Helical" evidence="7">
    <location>
        <begin position="138"/>
        <end position="156"/>
    </location>
</feature>
<evidence type="ECO:0000256" key="4">
    <source>
        <dbReference type="ARBA" id="ARBA00022692"/>
    </source>
</evidence>
<keyword evidence="6 7" id="KW-0472">Membrane</keyword>
<evidence type="ECO:0000256" key="5">
    <source>
        <dbReference type="ARBA" id="ARBA00022989"/>
    </source>
</evidence>
<keyword evidence="5 7" id="KW-1133">Transmembrane helix</keyword>
<feature type="transmembrane region" description="Helical" evidence="7">
    <location>
        <begin position="195"/>
        <end position="213"/>
    </location>
</feature>
<dbReference type="EMBL" id="VFRP01000007">
    <property type="protein sequence ID" value="TPE51338.1"/>
    <property type="molecule type" value="Genomic_DNA"/>
</dbReference>
<dbReference type="EC" id="2.5.1.145" evidence="7"/>